<gene>
    <name evidence="2" type="ORF">PCAR9_A30907</name>
</gene>
<evidence type="ECO:0008006" key="4">
    <source>
        <dbReference type="Google" id="ProtNLM"/>
    </source>
</evidence>
<dbReference type="PROSITE" id="PS51257">
    <property type="entry name" value="PROKAR_LIPOPROTEIN"/>
    <property type="match status" value="1"/>
</dbReference>
<dbReference type="Proteomes" id="UP000238288">
    <property type="component" value="Chromosome PCAR9a"/>
</dbReference>
<protein>
    <recommendedName>
        <fullName evidence="4">SPOR domain-containing protein</fullName>
    </recommendedName>
</protein>
<proteinExistence type="predicted"/>
<keyword evidence="1" id="KW-0732">Signal</keyword>
<feature type="signal peptide" evidence="1">
    <location>
        <begin position="1"/>
        <end position="21"/>
    </location>
</feature>
<feature type="chain" id="PRO_5014398822" description="SPOR domain-containing protein" evidence="1">
    <location>
        <begin position="22"/>
        <end position="215"/>
    </location>
</feature>
<evidence type="ECO:0000313" key="2">
    <source>
        <dbReference type="EMBL" id="SOU41716.1"/>
    </source>
</evidence>
<organism evidence="2 3">
    <name type="scientific">Pseudoalteromonas carrageenovora IAM 12662</name>
    <dbReference type="NCBI Taxonomy" id="1314868"/>
    <lineage>
        <taxon>Bacteria</taxon>
        <taxon>Pseudomonadati</taxon>
        <taxon>Pseudomonadota</taxon>
        <taxon>Gammaproteobacteria</taxon>
        <taxon>Alteromonadales</taxon>
        <taxon>Pseudoalteromonadaceae</taxon>
        <taxon>Pseudoalteromonas</taxon>
    </lineage>
</organism>
<accession>A0A2K4XBL4</accession>
<dbReference type="AlphaFoldDB" id="A0A2K4XBL4"/>
<name>A0A2K4XBL4_PSEVC</name>
<dbReference type="EMBL" id="LT965928">
    <property type="protein sequence ID" value="SOU41716.1"/>
    <property type="molecule type" value="Genomic_DNA"/>
</dbReference>
<evidence type="ECO:0000256" key="1">
    <source>
        <dbReference type="SAM" id="SignalP"/>
    </source>
</evidence>
<reference evidence="2 3" key="1">
    <citation type="submission" date="2017-11" db="EMBL/GenBank/DDBJ databases">
        <authorList>
            <person name="Han C.G."/>
        </authorList>
    </citation>
    <scope>NUCLEOTIDE SEQUENCE [LARGE SCALE GENOMIC DNA]</scope>
    <source>
        <strain evidence="3">ATCC 43555</strain>
    </source>
</reference>
<evidence type="ECO:0000313" key="3">
    <source>
        <dbReference type="Proteomes" id="UP000238288"/>
    </source>
</evidence>
<sequence>MRCFRNFHLILTLLIPFGLYGCTSATVKQESTQHTLITDKQVKEFVSQWHMQQDSIAKLTAMEADLQLLIMALSSQSELSENPPLLTQNKPDITYSNEAVKPLEPTTVNSLSEAKLSTPQNLDLALIDESKVGAQLGWYLNPDFAIAKVTKLKAFYPNAFSQFSFAVFENKKSNITLYGLRVGPFKSNAEVSMFCYLVNQLDQACDIAAFIGKPI</sequence>